<dbReference type="AlphaFoldDB" id="A0A8S1N5J8"/>
<dbReference type="GO" id="GO:0016308">
    <property type="term" value="F:1-phosphatidylinositol-4-phosphate 5-kinase activity"/>
    <property type="evidence" value="ECO:0007669"/>
    <property type="project" value="TreeGrafter"/>
</dbReference>
<keyword evidence="1" id="KW-0418">Kinase</keyword>
<keyword evidence="1" id="KW-0547">Nucleotide-binding</keyword>
<feature type="transmembrane region" description="Helical" evidence="2">
    <location>
        <begin position="164"/>
        <end position="183"/>
    </location>
</feature>
<keyword evidence="1" id="KW-0808">Transferase</keyword>
<dbReference type="GO" id="GO:0005524">
    <property type="term" value="F:ATP binding"/>
    <property type="evidence" value="ECO:0007669"/>
    <property type="project" value="UniProtKB-UniRule"/>
</dbReference>
<feature type="domain" description="PIPK" evidence="4">
    <location>
        <begin position="382"/>
        <end position="733"/>
    </location>
</feature>
<feature type="chain" id="PRO_5035868009" description="PIPK domain-containing protein" evidence="3">
    <location>
        <begin position="20"/>
        <end position="738"/>
    </location>
</feature>
<protein>
    <recommendedName>
        <fullName evidence="4">PIPK domain-containing protein</fullName>
    </recommendedName>
</protein>
<dbReference type="InterPro" id="IPR023610">
    <property type="entry name" value="PInositol-4/5-P-5/4-kinase"/>
</dbReference>
<comment type="caution">
    <text evidence="5">The sequence shown here is derived from an EMBL/GenBank/DDBJ whole genome shotgun (WGS) entry which is preliminary data.</text>
</comment>
<keyword evidence="2" id="KW-1133">Transmembrane helix</keyword>
<evidence type="ECO:0000259" key="4">
    <source>
        <dbReference type="PROSITE" id="PS51455"/>
    </source>
</evidence>
<feature type="transmembrane region" description="Helical" evidence="2">
    <location>
        <begin position="88"/>
        <end position="112"/>
    </location>
</feature>
<dbReference type="InterPro" id="IPR002498">
    <property type="entry name" value="PInositol-4-P-4/5-kinase_core"/>
</dbReference>
<feature type="transmembrane region" description="Helical" evidence="2">
    <location>
        <begin position="55"/>
        <end position="76"/>
    </location>
</feature>
<dbReference type="PANTHER" id="PTHR23086:SF8">
    <property type="entry name" value="PHOSPHATIDYLINOSITOL 5-PHOSPHATE 4-KINASE, ISOFORM A"/>
    <property type="match status" value="1"/>
</dbReference>
<sequence length="738" mass="85829">MMIRFCIIILLLMNIELKAKMYDESQLYDCKDEIQDEVEQAMNYQKLKLFPIDCWIFVLLSPVTFMISIRIIFEFIKDFQLFGGPGDIIFVITITNGIQSIVEFSTALYVFINNSAPINIFCEITGIVTSIVFVISNLNIFMFAAYPLALVYNTLEQTTKFIRIFNYSFSTIIILLVILDFIFDNNIISISLNGICAIAATHDSIWDYIIALVYMIVFLLFATMSSIIVLTFKKLVPKMSSINELRGQYLKYYQKFITFSLVMKFLLGVFSAMNLLNCYIFLTTYLLPSATCQNITQALCILGQVIIITRDPLLILKFKNSQTSDIQLDQNKTIETRSIEISMTSFNILEKIQKEMKKTQVISMLAGIQLLKRQKQEQIILYKDLAINDEKNESDGSSQGDLSELIDAAVKPFIPEEVEECLVINLSNNDLFKLQIQESQDIQVFQMRCILYAPKIFNYFLTLDNINIEDSFDVQKNLLNIEQSTGPDGGKSGEFFFFSHNKQLIIKTMRQSEVNTYKKRLLNFATYQANNPQSLLNKIYGLYTFERFEKSEAKVHFLIMKNLSLGIPKNYIYRTYDLKGSEYDREVLAKKSETDLSKLTLKDLDFFKIEKQIWVEQNIAQKLTQNLFKDSEFLEKQKLIDYSLLVIIIDWKEQKQLLIKHLDGQQININPSIKEQGIYYHIGIIDYLQQWNVNKSLERKTKKIIQMNLQLDTSAQEPKRYSKRFKEKLVSRILPLQQ</sequence>
<accession>A0A8S1N5J8</accession>
<dbReference type="GO" id="GO:0005886">
    <property type="term" value="C:plasma membrane"/>
    <property type="evidence" value="ECO:0007669"/>
    <property type="project" value="TreeGrafter"/>
</dbReference>
<dbReference type="EMBL" id="CAJJDN010000052">
    <property type="protein sequence ID" value="CAD8088028.1"/>
    <property type="molecule type" value="Genomic_DNA"/>
</dbReference>
<evidence type="ECO:0000256" key="2">
    <source>
        <dbReference type="SAM" id="Phobius"/>
    </source>
</evidence>
<dbReference type="SMART" id="SM00330">
    <property type="entry name" value="PIPKc"/>
    <property type="match status" value="1"/>
</dbReference>
<name>A0A8S1N5J8_9CILI</name>
<evidence type="ECO:0000313" key="5">
    <source>
        <dbReference type="EMBL" id="CAD8088028.1"/>
    </source>
</evidence>
<dbReference type="PANTHER" id="PTHR23086">
    <property type="entry name" value="PHOSPHATIDYLINOSITOL-4-PHOSPHATE 5-KINASE"/>
    <property type="match status" value="1"/>
</dbReference>
<evidence type="ECO:0000256" key="3">
    <source>
        <dbReference type="SAM" id="SignalP"/>
    </source>
</evidence>
<dbReference type="OrthoDB" id="296257at2759"/>
<keyword evidence="2" id="KW-0472">Membrane</keyword>
<evidence type="ECO:0000256" key="1">
    <source>
        <dbReference type="PROSITE-ProRule" id="PRU00781"/>
    </source>
</evidence>
<keyword evidence="3" id="KW-0732">Signal</keyword>
<evidence type="ECO:0000313" key="6">
    <source>
        <dbReference type="Proteomes" id="UP000692954"/>
    </source>
</evidence>
<dbReference type="PROSITE" id="PS51455">
    <property type="entry name" value="PIPK"/>
    <property type="match status" value="1"/>
</dbReference>
<feature type="transmembrane region" description="Helical" evidence="2">
    <location>
        <begin position="124"/>
        <end position="152"/>
    </location>
</feature>
<proteinExistence type="predicted"/>
<dbReference type="Proteomes" id="UP000692954">
    <property type="component" value="Unassembled WGS sequence"/>
</dbReference>
<reference evidence="5" key="1">
    <citation type="submission" date="2021-01" db="EMBL/GenBank/DDBJ databases">
        <authorList>
            <consortium name="Genoscope - CEA"/>
            <person name="William W."/>
        </authorList>
    </citation>
    <scope>NUCLEOTIDE SEQUENCE</scope>
</reference>
<feature type="signal peptide" evidence="3">
    <location>
        <begin position="1"/>
        <end position="19"/>
    </location>
</feature>
<dbReference type="CDD" id="cd00139">
    <property type="entry name" value="PIPKc"/>
    <property type="match status" value="1"/>
</dbReference>
<dbReference type="GO" id="GO:0046854">
    <property type="term" value="P:phosphatidylinositol phosphate biosynthetic process"/>
    <property type="evidence" value="ECO:0007669"/>
    <property type="project" value="TreeGrafter"/>
</dbReference>
<organism evidence="5 6">
    <name type="scientific">Paramecium sonneborni</name>
    <dbReference type="NCBI Taxonomy" id="65129"/>
    <lineage>
        <taxon>Eukaryota</taxon>
        <taxon>Sar</taxon>
        <taxon>Alveolata</taxon>
        <taxon>Ciliophora</taxon>
        <taxon>Intramacronucleata</taxon>
        <taxon>Oligohymenophorea</taxon>
        <taxon>Peniculida</taxon>
        <taxon>Parameciidae</taxon>
        <taxon>Paramecium</taxon>
    </lineage>
</organism>
<feature type="transmembrane region" description="Helical" evidence="2">
    <location>
        <begin position="208"/>
        <end position="232"/>
    </location>
</feature>
<keyword evidence="1" id="KW-0067">ATP-binding</keyword>
<feature type="transmembrane region" description="Helical" evidence="2">
    <location>
        <begin position="265"/>
        <end position="287"/>
    </location>
</feature>
<dbReference type="Pfam" id="PF01504">
    <property type="entry name" value="PIP5K"/>
    <property type="match status" value="2"/>
</dbReference>
<gene>
    <name evidence="5" type="ORF">PSON_ATCC_30995.1.T0520144</name>
</gene>
<keyword evidence="6" id="KW-1185">Reference proteome</keyword>
<keyword evidence="2" id="KW-0812">Transmembrane</keyword>